<dbReference type="AlphaFoldDB" id="A0A1D2JES9"/>
<name>A0A1D2JES9_PARBR</name>
<sequence>MFKFDEELEFDSAKDNPAKDIRDISQQLLMFQEVEQADLHAMNIGLASVPKAQSTVKVKLKSKQIKSVSASLLTHEQTSELPTTGTSELDEGTEDRITSDDSASHQYDQNSVSTSEENHPATLADKMIRFLLVITIAFNLKAEQWNAVNTFINASFDDLMYGTPLGGFQWPGYLLKLLRVLYDLRRSLLWNNDISRHSERTEATSDA</sequence>
<proteinExistence type="predicted"/>
<organism evidence="2 3">
    <name type="scientific">Paracoccidioides brasiliensis</name>
    <dbReference type="NCBI Taxonomy" id="121759"/>
    <lineage>
        <taxon>Eukaryota</taxon>
        <taxon>Fungi</taxon>
        <taxon>Dikarya</taxon>
        <taxon>Ascomycota</taxon>
        <taxon>Pezizomycotina</taxon>
        <taxon>Eurotiomycetes</taxon>
        <taxon>Eurotiomycetidae</taxon>
        <taxon>Onygenales</taxon>
        <taxon>Ajellomycetaceae</taxon>
        <taxon>Paracoccidioides</taxon>
    </lineage>
</organism>
<comment type="caution">
    <text evidence="2">The sequence shown here is derived from an EMBL/GenBank/DDBJ whole genome shotgun (WGS) entry which is preliminary data.</text>
</comment>
<dbReference type="VEuPathDB" id="FungiDB:PABG_12518"/>
<protein>
    <recommendedName>
        <fullName evidence="4">Reverse transcriptase Ty1/copia-type domain-containing protein</fullName>
    </recommendedName>
</protein>
<accession>A0A1D2JES9</accession>
<evidence type="ECO:0008006" key="4">
    <source>
        <dbReference type="Google" id="ProtNLM"/>
    </source>
</evidence>
<reference evidence="2 3" key="1">
    <citation type="submission" date="2016-06" db="EMBL/GenBank/DDBJ databases">
        <authorList>
            <person name="Kjaerup R.B."/>
            <person name="Dalgaard T.S."/>
            <person name="Juul-Madsen H.R."/>
        </authorList>
    </citation>
    <scope>NUCLEOTIDE SEQUENCE [LARGE SCALE GENOMIC DNA]</scope>
    <source>
        <strain evidence="2 3">Pb300</strain>
    </source>
</reference>
<gene>
    <name evidence="2" type="ORF">ACO22_03850</name>
</gene>
<evidence type="ECO:0000256" key="1">
    <source>
        <dbReference type="SAM" id="MobiDB-lite"/>
    </source>
</evidence>
<feature type="compositionally biased region" description="Polar residues" evidence="1">
    <location>
        <begin position="76"/>
        <end position="87"/>
    </location>
</feature>
<feature type="region of interest" description="Disordered" evidence="1">
    <location>
        <begin position="76"/>
        <end position="118"/>
    </location>
</feature>
<evidence type="ECO:0000313" key="3">
    <source>
        <dbReference type="Proteomes" id="UP000242814"/>
    </source>
</evidence>
<feature type="compositionally biased region" description="Basic and acidic residues" evidence="1">
    <location>
        <begin position="94"/>
        <end position="103"/>
    </location>
</feature>
<dbReference type="Proteomes" id="UP000242814">
    <property type="component" value="Unassembled WGS sequence"/>
</dbReference>
<evidence type="ECO:0000313" key="2">
    <source>
        <dbReference type="EMBL" id="ODH28973.1"/>
    </source>
</evidence>
<feature type="compositionally biased region" description="Polar residues" evidence="1">
    <location>
        <begin position="104"/>
        <end position="115"/>
    </location>
</feature>
<dbReference type="EMBL" id="LZYO01000139">
    <property type="protein sequence ID" value="ODH28973.1"/>
    <property type="molecule type" value="Genomic_DNA"/>
</dbReference>